<dbReference type="RefSeq" id="WP_309307716.1">
    <property type="nucleotide sequence ID" value="NZ_CP133594.1"/>
</dbReference>
<name>A0AA51UGV8_9EURY</name>
<dbReference type="EMBL" id="CP133594">
    <property type="protein sequence ID" value="WMW21922.1"/>
    <property type="molecule type" value="Genomic_DNA"/>
</dbReference>
<evidence type="ECO:0000313" key="1">
    <source>
        <dbReference type="EMBL" id="WMW21922.1"/>
    </source>
</evidence>
<evidence type="ECO:0000313" key="2">
    <source>
        <dbReference type="Proteomes" id="UP001183006"/>
    </source>
</evidence>
<protein>
    <submittedName>
        <fullName evidence="1">Uncharacterized protein</fullName>
    </submittedName>
</protein>
<keyword evidence="2" id="KW-1185">Reference proteome</keyword>
<gene>
    <name evidence="1" type="ORF">RE476_11180</name>
</gene>
<proteinExistence type="predicted"/>
<sequence>MCSTAIISGCISKESENTTVTTVNDIDDHTITKVYVWKGLSGESFNVDDKDAIEGLIEYLDKYILEEADLEYMVGGSHYDMVFYSDSTKISIVSIVRSDLMYIDGTYYEVNNDLINITEIGELIDSSIDVTETDDDNLDAESTSNSKAESLSMDISGEMEALTFEDLTSRSDVVLIGKVKEILPARWNTPDGERPDKPVEELDIGIDDMIYTDIVIQVEQYLKNSSGTGEFTVRVEGGTVGNDSIWVEDNPSFEPGEKVLLYLRGDISPFSVTGGFQGKFTITEDGSAIRLYEKPINLSELTSMIND</sequence>
<reference evidence="1" key="1">
    <citation type="submission" date="2023-08" db="EMBL/GenBank/DDBJ databases">
        <title>Methanolobus mangrovi sp. nov. and Methanolobus sediminis sp. nov, two novel methylotrophic methanogens isolated from mangrove sediments in China.</title>
        <authorList>
            <person name="Zhou J."/>
        </authorList>
    </citation>
    <scope>NUCLEOTIDE SEQUENCE</scope>
    <source>
        <strain evidence="1">FTZ2</strain>
    </source>
</reference>
<organism evidence="1 2">
    <name type="scientific">Methanolobus mangrovi</name>
    <dbReference type="NCBI Taxonomy" id="3072977"/>
    <lineage>
        <taxon>Archaea</taxon>
        <taxon>Methanobacteriati</taxon>
        <taxon>Methanobacteriota</taxon>
        <taxon>Stenosarchaea group</taxon>
        <taxon>Methanomicrobia</taxon>
        <taxon>Methanosarcinales</taxon>
        <taxon>Methanosarcinaceae</taxon>
        <taxon>Methanolobus</taxon>
    </lineage>
</organism>
<accession>A0AA51UGV8</accession>
<dbReference type="KEGG" id="mmav:RE476_11180"/>
<dbReference type="AlphaFoldDB" id="A0AA51UGV8"/>
<dbReference type="Proteomes" id="UP001183006">
    <property type="component" value="Chromosome"/>
</dbReference>
<dbReference type="GeneID" id="84230711"/>